<dbReference type="InterPro" id="IPR036921">
    <property type="entry name" value="PurM-like_N_sf"/>
</dbReference>
<feature type="domain" description="PurM-like N-terminal" evidence="2">
    <location>
        <begin position="50"/>
        <end position="162"/>
    </location>
</feature>
<evidence type="ECO:0000256" key="1">
    <source>
        <dbReference type="ARBA" id="ARBA00006243"/>
    </source>
</evidence>
<dbReference type="AlphaFoldDB" id="A0A2T1C2R1"/>
<dbReference type="PANTHER" id="PTHR30303:SF0">
    <property type="entry name" value="CARBAMOYL DEHYDRATASE HYPE"/>
    <property type="match status" value="1"/>
</dbReference>
<dbReference type="CDD" id="cd02197">
    <property type="entry name" value="HypE"/>
    <property type="match status" value="1"/>
</dbReference>
<feature type="domain" description="PurM-like C-terminal" evidence="3">
    <location>
        <begin position="174"/>
        <end position="304"/>
    </location>
</feature>
<proteinExistence type="inferred from homology"/>
<protein>
    <submittedName>
        <fullName evidence="4">Hydrogenase expression/formation protein HypE</fullName>
    </submittedName>
</protein>
<organism evidence="4 5">
    <name type="scientific">Merismopedia glauca CCAP 1448/3</name>
    <dbReference type="NCBI Taxonomy" id="1296344"/>
    <lineage>
        <taxon>Bacteria</taxon>
        <taxon>Bacillati</taxon>
        <taxon>Cyanobacteriota</taxon>
        <taxon>Cyanophyceae</taxon>
        <taxon>Synechococcales</taxon>
        <taxon>Merismopediaceae</taxon>
        <taxon>Merismopedia</taxon>
    </lineage>
</organism>
<dbReference type="PIRSF" id="PIRSF005644">
    <property type="entry name" value="Hdrgns_mtr_HypE"/>
    <property type="match status" value="1"/>
</dbReference>
<dbReference type="InterPro" id="IPR010918">
    <property type="entry name" value="PurM-like_C_dom"/>
</dbReference>
<dbReference type="Gene3D" id="3.90.650.10">
    <property type="entry name" value="PurM-like C-terminal domain"/>
    <property type="match status" value="1"/>
</dbReference>
<evidence type="ECO:0000259" key="2">
    <source>
        <dbReference type="Pfam" id="PF00586"/>
    </source>
</evidence>
<dbReference type="Gene3D" id="3.30.1330.10">
    <property type="entry name" value="PurM-like, N-terminal domain"/>
    <property type="match status" value="1"/>
</dbReference>
<dbReference type="SUPFAM" id="SSF56042">
    <property type="entry name" value="PurM C-terminal domain-like"/>
    <property type="match status" value="1"/>
</dbReference>
<dbReference type="Pfam" id="PF02769">
    <property type="entry name" value="AIRS_C"/>
    <property type="match status" value="1"/>
</dbReference>
<dbReference type="Proteomes" id="UP000238762">
    <property type="component" value="Unassembled WGS sequence"/>
</dbReference>
<sequence length="360" mass="38403">MNPDFLSSCPIPLQQYPHILMAHGGGGRLMHQLIEEMFLPAFGTHPHWQHDAACLKLPHGRIAFTTDSYVVSPLFFPGGNIGSMAVYGTVNDLSMSGAKPLYLSLSFILEEGLPMATLWRVVQSIQAAATHAGIKIVTGDTKVVERGKGDGLYLNTSGIGIMEHPWNIHPKAVQPGDAILLSGDLGRHGIAIMAQREGLAFETTLESDLAPVSDQVQALLGAGIEIHCLRDLTRGGLATALNEIAIAAHVTIELEEQYIPVSEEVQGACEILGLDPLYIANEGCFVAFIPANAVTAALTLLGSHAPQTKSDLSAQKIGFVQKSSPNQNSSFAQGVVKLNSLIGGSRILDYKSGEQLPRIC</sequence>
<dbReference type="Pfam" id="PF00586">
    <property type="entry name" value="AIRS"/>
    <property type="match status" value="1"/>
</dbReference>
<dbReference type="NCBIfam" id="TIGR02124">
    <property type="entry name" value="hypE"/>
    <property type="match status" value="1"/>
</dbReference>
<reference evidence="4 5" key="2">
    <citation type="submission" date="2018-03" db="EMBL/GenBank/DDBJ databases">
        <title>The ancient ancestry and fast evolution of plastids.</title>
        <authorList>
            <person name="Moore K.R."/>
            <person name="Magnabosco C."/>
            <person name="Momper L."/>
            <person name="Gold D.A."/>
            <person name="Bosak T."/>
            <person name="Fournier G.P."/>
        </authorList>
    </citation>
    <scope>NUCLEOTIDE SEQUENCE [LARGE SCALE GENOMIC DNA]</scope>
    <source>
        <strain evidence="4 5">CCAP 1448/3</strain>
    </source>
</reference>
<comment type="caution">
    <text evidence="4">The sequence shown here is derived from an EMBL/GenBank/DDBJ whole genome shotgun (WGS) entry which is preliminary data.</text>
</comment>
<evidence type="ECO:0000313" key="5">
    <source>
        <dbReference type="Proteomes" id="UP000238762"/>
    </source>
</evidence>
<accession>A0A2T1C2R1</accession>
<dbReference type="InterPro" id="IPR016188">
    <property type="entry name" value="PurM-like_N"/>
</dbReference>
<dbReference type="OrthoDB" id="9801934at2"/>
<keyword evidence="5" id="KW-1185">Reference proteome</keyword>
<dbReference type="PANTHER" id="PTHR30303">
    <property type="entry name" value="HYDROGENASE ISOENZYMES FORMATION PROTEIN HYPE"/>
    <property type="match status" value="1"/>
</dbReference>
<dbReference type="RefSeq" id="WP_106288996.1">
    <property type="nucleotide sequence ID" value="NZ_CAWNTC010000054.1"/>
</dbReference>
<comment type="similarity">
    <text evidence="1">Belongs to the HypE family.</text>
</comment>
<dbReference type="EMBL" id="PVWJ01000056">
    <property type="protein sequence ID" value="PSB02551.1"/>
    <property type="molecule type" value="Genomic_DNA"/>
</dbReference>
<evidence type="ECO:0000313" key="4">
    <source>
        <dbReference type="EMBL" id="PSB02551.1"/>
    </source>
</evidence>
<reference evidence="4 5" key="1">
    <citation type="submission" date="2018-02" db="EMBL/GenBank/DDBJ databases">
        <authorList>
            <person name="Cohen D.B."/>
            <person name="Kent A.D."/>
        </authorList>
    </citation>
    <scope>NUCLEOTIDE SEQUENCE [LARGE SCALE GENOMIC DNA]</scope>
    <source>
        <strain evidence="4 5">CCAP 1448/3</strain>
    </source>
</reference>
<dbReference type="InterPro" id="IPR036676">
    <property type="entry name" value="PurM-like_C_sf"/>
</dbReference>
<name>A0A2T1C2R1_9CYAN</name>
<gene>
    <name evidence="4" type="primary">hypE</name>
    <name evidence="4" type="ORF">C7B64_12535</name>
</gene>
<dbReference type="SUPFAM" id="SSF55326">
    <property type="entry name" value="PurM N-terminal domain-like"/>
    <property type="match status" value="1"/>
</dbReference>
<evidence type="ECO:0000259" key="3">
    <source>
        <dbReference type="Pfam" id="PF02769"/>
    </source>
</evidence>
<dbReference type="InterPro" id="IPR011854">
    <property type="entry name" value="HypE"/>
</dbReference>
<dbReference type="GO" id="GO:0051604">
    <property type="term" value="P:protein maturation"/>
    <property type="evidence" value="ECO:0007669"/>
    <property type="project" value="TreeGrafter"/>
</dbReference>